<gene>
    <name evidence="11" type="ORF">RIMI_LOCUS7004404</name>
</gene>
<dbReference type="EMBL" id="CAUEEQ010012990">
    <property type="protein sequence ID" value="CAJ0936837.1"/>
    <property type="molecule type" value="Genomic_DNA"/>
</dbReference>
<feature type="domain" description="C-type lectin" evidence="10">
    <location>
        <begin position="36"/>
        <end position="163"/>
    </location>
</feature>
<dbReference type="PANTHER" id="PTHR14789:SF8">
    <property type="entry name" value="C-TYPE LECTIN DOMAIN FAMILY 14 MEMBER A PRECURSOR-RELATED"/>
    <property type="match status" value="1"/>
</dbReference>
<comment type="caution">
    <text evidence="11">The sequence shown here is derived from an EMBL/GenBank/DDBJ whole genome shotgun (WGS) entry which is preliminary data.</text>
</comment>
<reference evidence="11" key="1">
    <citation type="submission" date="2023-07" db="EMBL/GenBank/DDBJ databases">
        <authorList>
            <person name="Stuckert A."/>
        </authorList>
    </citation>
    <scope>NUCLEOTIDE SEQUENCE</scope>
</reference>
<evidence type="ECO:0000256" key="5">
    <source>
        <dbReference type="ARBA" id="ARBA00022989"/>
    </source>
</evidence>
<feature type="signal peptide" evidence="9">
    <location>
        <begin position="1"/>
        <end position="20"/>
    </location>
</feature>
<keyword evidence="6" id="KW-0472">Membrane</keyword>
<dbReference type="Gene3D" id="3.10.100.10">
    <property type="entry name" value="Mannose-Binding Protein A, subunit A"/>
    <property type="match status" value="1"/>
</dbReference>
<dbReference type="InterPro" id="IPR001304">
    <property type="entry name" value="C-type_lectin-like"/>
</dbReference>
<evidence type="ECO:0000256" key="2">
    <source>
        <dbReference type="ARBA" id="ARBA00022692"/>
    </source>
</evidence>
<evidence type="ECO:0000256" key="1">
    <source>
        <dbReference type="ARBA" id="ARBA00004479"/>
    </source>
</evidence>
<dbReference type="InterPro" id="IPR000742">
    <property type="entry name" value="EGF"/>
</dbReference>
<sequence>MVTPILRLVFCACLLSMYSGISERDVNEAICSIDACYTVHLSNETFIDARKDCAKQKGDLVTIENEEEAEHVYSLLWKFTNTTPITHPLKLWIGLQLKLKSCVKRYQALRGFSWITDTHYAKEGNFSNWLTEPMGTCVREKCVSMKFQMDSPDNYKWTDEPCSLQADGYICKFKGNLSPEFGGTGFGSYGQSFLYTPAQGKIALRRRVLWRTENELQSNIAASMQPAGKERVNQTPENSAHMTQNQSRQIQGMCQPVVLAGPGYVEYDTPFSIKSSSLDLVPPGSLASVSCGHIGKHTSPSIACWKSDETHELGCKYNNGGCEHECVEYPQNKSISCRCSNGYMLAPDSVSCIYADHCQSNPCEQGCINHQNGFTCLCSSGFALAENHINCNDIKGCLHGECDPSVINDHKNEDLESKFYTTSSIQRKDEPHRTTPHPNIDIENNKEDPQKITRSTLMPSVGIAYTSDSPK</sequence>
<dbReference type="SUPFAM" id="SSF56436">
    <property type="entry name" value="C-type lectin-like"/>
    <property type="match status" value="1"/>
</dbReference>
<evidence type="ECO:0000256" key="6">
    <source>
        <dbReference type="ARBA" id="ARBA00023136"/>
    </source>
</evidence>
<dbReference type="SMART" id="SM00034">
    <property type="entry name" value="CLECT"/>
    <property type="match status" value="1"/>
</dbReference>
<dbReference type="Pfam" id="PF14670">
    <property type="entry name" value="FXa_inhibition"/>
    <property type="match status" value="1"/>
</dbReference>
<dbReference type="SUPFAM" id="SSF57196">
    <property type="entry name" value="EGF/Laminin"/>
    <property type="match status" value="2"/>
</dbReference>
<dbReference type="InterPro" id="IPR016186">
    <property type="entry name" value="C-type_lectin-like/link_sf"/>
</dbReference>
<evidence type="ECO:0000313" key="12">
    <source>
        <dbReference type="Proteomes" id="UP001176940"/>
    </source>
</evidence>
<dbReference type="Pfam" id="PF00059">
    <property type="entry name" value="Lectin_C"/>
    <property type="match status" value="1"/>
</dbReference>
<dbReference type="PROSITE" id="PS50041">
    <property type="entry name" value="C_TYPE_LECTIN_2"/>
    <property type="match status" value="1"/>
</dbReference>
<evidence type="ECO:0000256" key="8">
    <source>
        <dbReference type="SAM" id="MobiDB-lite"/>
    </source>
</evidence>
<keyword evidence="5" id="KW-1133">Transmembrane helix</keyword>
<keyword evidence="12" id="KW-1185">Reference proteome</keyword>
<dbReference type="PANTHER" id="PTHR14789">
    <property type="entry name" value="CHONDROLECTIN VARIANT CHODLFDELTAE"/>
    <property type="match status" value="1"/>
</dbReference>
<evidence type="ECO:0000259" key="10">
    <source>
        <dbReference type="PROSITE" id="PS50041"/>
    </source>
</evidence>
<keyword evidence="3 9" id="KW-0732">Signal</keyword>
<dbReference type="InterPro" id="IPR016187">
    <property type="entry name" value="CTDL_fold"/>
</dbReference>
<comment type="subcellular location">
    <subcellularLocation>
        <location evidence="1">Membrane</location>
        <topology evidence="1">Single-pass type I membrane protein</topology>
    </subcellularLocation>
</comment>
<evidence type="ECO:0000256" key="4">
    <source>
        <dbReference type="ARBA" id="ARBA00022734"/>
    </source>
</evidence>
<dbReference type="Pfam" id="PF00008">
    <property type="entry name" value="EGF"/>
    <property type="match status" value="1"/>
</dbReference>
<dbReference type="InterPro" id="IPR000152">
    <property type="entry name" value="EGF-type_Asp/Asn_hydroxyl_site"/>
</dbReference>
<keyword evidence="2" id="KW-0812">Transmembrane</keyword>
<dbReference type="Gene3D" id="2.10.25.10">
    <property type="entry name" value="Laminin"/>
    <property type="match status" value="2"/>
</dbReference>
<feature type="chain" id="PRO_5045123328" description="C-type lectin domain-containing protein" evidence="9">
    <location>
        <begin position="21"/>
        <end position="471"/>
    </location>
</feature>
<dbReference type="InterPro" id="IPR051505">
    <property type="entry name" value="C-type_lectin_domain"/>
</dbReference>
<dbReference type="SMART" id="SM00181">
    <property type="entry name" value="EGF"/>
    <property type="match status" value="2"/>
</dbReference>
<name>A0ABN9L9Y5_9NEOB</name>
<evidence type="ECO:0000256" key="3">
    <source>
        <dbReference type="ARBA" id="ARBA00022729"/>
    </source>
</evidence>
<protein>
    <recommendedName>
        <fullName evidence="10">C-type lectin domain-containing protein</fullName>
    </recommendedName>
</protein>
<dbReference type="PROSITE" id="PS00010">
    <property type="entry name" value="ASX_HYDROXYL"/>
    <property type="match status" value="1"/>
</dbReference>
<dbReference type="CDD" id="cd00054">
    <property type="entry name" value="EGF_CA"/>
    <property type="match status" value="1"/>
</dbReference>
<organism evidence="11 12">
    <name type="scientific">Ranitomeya imitator</name>
    <name type="common">mimic poison frog</name>
    <dbReference type="NCBI Taxonomy" id="111125"/>
    <lineage>
        <taxon>Eukaryota</taxon>
        <taxon>Metazoa</taxon>
        <taxon>Chordata</taxon>
        <taxon>Craniata</taxon>
        <taxon>Vertebrata</taxon>
        <taxon>Euteleostomi</taxon>
        <taxon>Amphibia</taxon>
        <taxon>Batrachia</taxon>
        <taxon>Anura</taxon>
        <taxon>Neobatrachia</taxon>
        <taxon>Hyloidea</taxon>
        <taxon>Dendrobatidae</taxon>
        <taxon>Dendrobatinae</taxon>
        <taxon>Ranitomeya</taxon>
    </lineage>
</organism>
<accession>A0ABN9L9Y5</accession>
<keyword evidence="4" id="KW-0430">Lectin</keyword>
<dbReference type="Proteomes" id="UP001176940">
    <property type="component" value="Unassembled WGS sequence"/>
</dbReference>
<evidence type="ECO:0000256" key="7">
    <source>
        <dbReference type="ARBA" id="ARBA00023157"/>
    </source>
</evidence>
<evidence type="ECO:0000313" key="11">
    <source>
        <dbReference type="EMBL" id="CAJ0936837.1"/>
    </source>
</evidence>
<evidence type="ECO:0000256" key="9">
    <source>
        <dbReference type="SAM" id="SignalP"/>
    </source>
</evidence>
<dbReference type="PROSITE" id="PS01186">
    <property type="entry name" value="EGF_2"/>
    <property type="match status" value="1"/>
</dbReference>
<proteinExistence type="predicted"/>
<feature type="region of interest" description="Disordered" evidence="8">
    <location>
        <begin position="421"/>
        <end position="471"/>
    </location>
</feature>
<keyword evidence="7" id="KW-1015">Disulfide bond</keyword>